<name>A0A1I3PQE9_9BACL</name>
<evidence type="ECO:0000256" key="4">
    <source>
        <dbReference type="ARBA" id="ARBA00022729"/>
    </source>
</evidence>
<keyword evidence="3" id="KW-0309">Germination</keyword>
<keyword evidence="5" id="KW-0472">Membrane</keyword>
<keyword evidence="7" id="KW-0449">Lipoprotein</keyword>
<dbReference type="PANTHER" id="PTHR35789:SF1">
    <property type="entry name" value="SPORE GERMINATION PROTEIN B3"/>
    <property type="match status" value="1"/>
</dbReference>
<reference evidence="11" key="1">
    <citation type="submission" date="2016-10" db="EMBL/GenBank/DDBJ databases">
        <authorList>
            <person name="Varghese N."/>
            <person name="Submissions S."/>
        </authorList>
    </citation>
    <scope>NUCLEOTIDE SEQUENCE [LARGE SCALE GENOMIC DNA]</scope>
    <source>
        <strain evidence="11">OK042</strain>
    </source>
</reference>
<evidence type="ECO:0000259" key="9">
    <source>
        <dbReference type="Pfam" id="PF25198"/>
    </source>
</evidence>
<dbReference type="Proteomes" id="UP000198915">
    <property type="component" value="Unassembled WGS sequence"/>
</dbReference>
<organism evidence="10 11">
    <name type="scientific">Brevibacillus centrosporus</name>
    <dbReference type="NCBI Taxonomy" id="54910"/>
    <lineage>
        <taxon>Bacteria</taxon>
        <taxon>Bacillati</taxon>
        <taxon>Bacillota</taxon>
        <taxon>Bacilli</taxon>
        <taxon>Bacillales</taxon>
        <taxon>Paenibacillaceae</taxon>
        <taxon>Brevibacillus</taxon>
    </lineage>
</organism>
<dbReference type="RefSeq" id="WP_246070956.1">
    <property type="nucleotide sequence ID" value="NZ_BJOE01000018.1"/>
</dbReference>
<dbReference type="Gene3D" id="6.20.190.10">
    <property type="entry name" value="Nutrient germinant receptor protein C, domain 1"/>
    <property type="match status" value="1"/>
</dbReference>
<protein>
    <submittedName>
        <fullName evidence="10">Spore germination protein KC</fullName>
    </submittedName>
</protein>
<dbReference type="EMBL" id="FORT01000002">
    <property type="protein sequence ID" value="SFJ23689.1"/>
    <property type="molecule type" value="Genomic_DNA"/>
</dbReference>
<dbReference type="InterPro" id="IPR057336">
    <property type="entry name" value="GerAC_N"/>
</dbReference>
<dbReference type="InterPro" id="IPR046953">
    <property type="entry name" value="Spore_GerAC-like_C"/>
</dbReference>
<dbReference type="InterPro" id="IPR008844">
    <property type="entry name" value="Spore_GerAC-like"/>
</dbReference>
<evidence type="ECO:0000313" key="11">
    <source>
        <dbReference type="Proteomes" id="UP000198915"/>
    </source>
</evidence>
<dbReference type="AlphaFoldDB" id="A0A1I3PQE9"/>
<evidence type="ECO:0000256" key="3">
    <source>
        <dbReference type="ARBA" id="ARBA00022544"/>
    </source>
</evidence>
<proteinExistence type="inferred from homology"/>
<dbReference type="Gene3D" id="3.30.300.210">
    <property type="entry name" value="Nutrient germinant receptor protein C, domain 3"/>
    <property type="match status" value="1"/>
</dbReference>
<comment type="similarity">
    <text evidence="2">Belongs to the GerABKC lipoprotein family.</text>
</comment>
<feature type="domain" description="Spore germination protein N-terminal" evidence="9">
    <location>
        <begin position="35"/>
        <end position="207"/>
    </location>
</feature>
<dbReference type="STRING" id="1884381.SAMN05518846_102455"/>
<dbReference type="Pfam" id="PF05504">
    <property type="entry name" value="Spore_GerAC"/>
    <property type="match status" value="1"/>
</dbReference>
<comment type="subcellular location">
    <subcellularLocation>
        <location evidence="1">Membrane</location>
        <topology evidence="1">Lipid-anchor</topology>
    </subcellularLocation>
</comment>
<feature type="domain" description="Spore germination GerAC-like C-terminal" evidence="8">
    <location>
        <begin position="223"/>
        <end position="388"/>
    </location>
</feature>
<accession>A0A1I3PQE9</accession>
<dbReference type="GO" id="GO:0016020">
    <property type="term" value="C:membrane"/>
    <property type="evidence" value="ECO:0007669"/>
    <property type="project" value="UniProtKB-SubCell"/>
</dbReference>
<dbReference type="PANTHER" id="PTHR35789">
    <property type="entry name" value="SPORE GERMINATION PROTEIN B3"/>
    <property type="match status" value="1"/>
</dbReference>
<keyword evidence="6" id="KW-0564">Palmitate</keyword>
<dbReference type="Pfam" id="PF25198">
    <property type="entry name" value="Spore_GerAC_N"/>
    <property type="match status" value="1"/>
</dbReference>
<sequence>MADQTGQIGGEALLVKHWQYLFLICSLLLLTGCWDRIELNDVAIVTAAGIDRGEHNEIELSIQVFIPRALSGGGAMQGGGLQSITLVRSAEGVNIADAMSKIQMKIPRMIFWGHCKVYLYGEAIAKSGITELVDYLARHPEPRNRAFMYVSKGKAADVLKVAPEIERYSAETVRELSGLHVGMEVTLIDLLKMLKGPSKAAILPIISLYATKGSESKLNPYLMGSAVFKEGKMIGQLTERMTRGVMWVRNEIAATTVTVKAKNEKGFVSLNPIRETTKLTPVIQNGKWKMIVAIETEGDLIQNGTNLNLVSPDLLHLMQVALRKDIETRIKRTLQHVQHGMKADIFGFATQFHRKYPKEFAAVKDRWEEKFPTLDIELKISSYIRRPGLITIPAGIPESEVRQK</sequence>
<evidence type="ECO:0000256" key="6">
    <source>
        <dbReference type="ARBA" id="ARBA00023139"/>
    </source>
</evidence>
<dbReference type="NCBIfam" id="TIGR02887">
    <property type="entry name" value="spore_ger_x_C"/>
    <property type="match status" value="1"/>
</dbReference>
<keyword evidence="11" id="KW-1185">Reference proteome</keyword>
<evidence type="ECO:0000313" key="10">
    <source>
        <dbReference type="EMBL" id="SFJ23689.1"/>
    </source>
</evidence>
<gene>
    <name evidence="10" type="ORF">SAMN05518846_102455</name>
</gene>
<dbReference type="GO" id="GO:0009847">
    <property type="term" value="P:spore germination"/>
    <property type="evidence" value="ECO:0007669"/>
    <property type="project" value="InterPro"/>
</dbReference>
<evidence type="ECO:0000256" key="2">
    <source>
        <dbReference type="ARBA" id="ARBA00007886"/>
    </source>
</evidence>
<dbReference type="InterPro" id="IPR038501">
    <property type="entry name" value="Spore_GerAC_C_sf"/>
</dbReference>
<evidence type="ECO:0000256" key="1">
    <source>
        <dbReference type="ARBA" id="ARBA00004635"/>
    </source>
</evidence>
<evidence type="ECO:0000256" key="7">
    <source>
        <dbReference type="ARBA" id="ARBA00023288"/>
    </source>
</evidence>
<evidence type="ECO:0000259" key="8">
    <source>
        <dbReference type="Pfam" id="PF05504"/>
    </source>
</evidence>
<keyword evidence="4" id="KW-0732">Signal</keyword>
<evidence type="ECO:0000256" key="5">
    <source>
        <dbReference type="ARBA" id="ARBA00023136"/>
    </source>
</evidence>